<feature type="domain" description="Pterin-binding" evidence="23">
    <location>
        <begin position="512"/>
        <end position="789"/>
    </location>
</feature>
<comment type="function">
    <text evidence="18 21">Catalyzes three sequential steps of tetrahydrofolate biosynthesis.</text>
</comment>
<evidence type="ECO:0000256" key="10">
    <source>
        <dbReference type="ARBA" id="ARBA00022679"/>
    </source>
</evidence>
<dbReference type="PROSITE" id="PS00793">
    <property type="entry name" value="DHPS_2"/>
    <property type="match status" value="1"/>
</dbReference>
<dbReference type="GO" id="GO:0005740">
    <property type="term" value="C:mitochondrial envelope"/>
    <property type="evidence" value="ECO:0007669"/>
    <property type="project" value="TreeGrafter"/>
</dbReference>
<dbReference type="GO" id="GO:0046656">
    <property type="term" value="P:folic acid biosynthetic process"/>
    <property type="evidence" value="ECO:0007669"/>
    <property type="project" value="UniProtKB-UniRule"/>
</dbReference>
<keyword evidence="14 21" id="KW-0067">ATP-binding</keyword>
<dbReference type="GO" id="GO:0016301">
    <property type="term" value="F:kinase activity"/>
    <property type="evidence" value="ECO:0007669"/>
    <property type="project" value="UniProtKB-UniRule"/>
</dbReference>
<evidence type="ECO:0000256" key="16">
    <source>
        <dbReference type="ARBA" id="ARBA00022909"/>
    </source>
</evidence>
<evidence type="ECO:0000256" key="21">
    <source>
        <dbReference type="PIRNR" id="PIRNR000741"/>
    </source>
</evidence>
<dbReference type="SUPFAM" id="SSF55620">
    <property type="entry name" value="Tetrahydrobiopterin biosynthesis enzymes-like"/>
    <property type="match status" value="2"/>
</dbReference>
<evidence type="ECO:0000256" key="2">
    <source>
        <dbReference type="ARBA" id="ARBA00000198"/>
    </source>
</evidence>
<dbReference type="Pfam" id="PF02152">
    <property type="entry name" value="FolB"/>
    <property type="match status" value="2"/>
</dbReference>
<dbReference type="NCBIfam" id="TIGR01496">
    <property type="entry name" value="DHPS"/>
    <property type="match status" value="1"/>
</dbReference>
<evidence type="ECO:0000259" key="23">
    <source>
        <dbReference type="PROSITE" id="PS50972"/>
    </source>
</evidence>
<comment type="cofactor">
    <cofactor evidence="4 21">
        <name>Mg(2+)</name>
        <dbReference type="ChEBI" id="CHEBI:18420"/>
    </cofactor>
</comment>
<dbReference type="GO" id="GO:0046654">
    <property type="term" value="P:tetrahydrofolate biosynthetic process"/>
    <property type="evidence" value="ECO:0007669"/>
    <property type="project" value="UniProtKB-UniRule"/>
</dbReference>
<comment type="pathway">
    <text evidence="6">Cofactor biosynthesis; tetrahydrofolate biosynthesis; 2-amino-4-hydroxy-6-hydroxymethyl-7,8-dihydropteridine diphosphate from 7,8-dihydroneopterin triphosphate: step 3/4.</text>
</comment>
<evidence type="ECO:0000256" key="1">
    <source>
        <dbReference type="ARBA" id="ARBA00000012"/>
    </source>
</evidence>
<dbReference type="NCBIfam" id="TIGR01498">
    <property type="entry name" value="folK"/>
    <property type="match status" value="1"/>
</dbReference>
<dbReference type="PANTHER" id="PTHR20941:SF1">
    <property type="entry name" value="FOLIC ACID SYNTHESIS PROTEIN FOL1"/>
    <property type="match status" value="1"/>
</dbReference>
<dbReference type="Pfam" id="PF00809">
    <property type="entry name" value="Pterin_bind"/>
    <property type="match status" value="1"/>
</dbReference>
<dbReference type="AlphaFoldDB" id="A0A060T7D9"/>
<dbReference type="PROSITE" id="PS50972">
    <property type="entry name" value="PTERIN_BINDING"/>
    <property type="match status" value="1"/>
</dbReference>
<keyword evidence="16 21" id="KW-0289">Folate biosynthesis</keyword>
<evidence type="ECO:0000256" key="18">
    <source>
        <dbReference type="ARBA" id="ARBA00058009"/>
    </source>
</evidence>
<keyword evidence="11 21" id="KW-0479">Metal-binding</keyword>
<dbReference type="UniPathway" id="UPA00077">
    <property type="reaction ID" value="UER00155"/>
</dbReference>
<evidence type="ECO:0000256" key="3">
    <source>
        <dbReference type="ARBA" id="ARBA00001353"/>
    </source>
</evidence>
<evidence type="ECO:0000256" key="7">
    <source>
        <dbReference type="ARBA" id="ARBA00005051"/>
    </source>
</evidence>
<evidence type="ECO:0000256" key="6">
    <source>
        <dbReference type="ARBA" id="ARBA00005013"/>
    </source>
</evidence>
<evidence type="ECO:0000256" key="22">
    <source>
        <dbReference type="SAM" id="MobiDB-lite"/>
    </source>
</evidence>
<keyword evidence="13 21" id="KW-0418">Kinase</keyword>
<dbReference type="EMBL" id="HG937694">
    <property type="protein sequence ID" value="CDP37045.1"/>
    <property type="molecule type" value="Genomic_DNA"/>
</dbReference>
<evidence type="ECO:0000256" key="13">
    <source>
        <dbReference type="ARBA" id="ARBA00022777"/>
    </source>
</evidence>
<dbReference type="NCBIfam" id="TIGR00526">
    <property type="entry name" value="folB_dom"/>
    <property type="match status" value="2"/>
</dbReference>
<protein>
    <recommendedName>
        <fullName evidence="20 21">Folic acid synthesis protein fol1</fullName>
    </recommendedName>
</protein>
<comment type="catalytic activity">
    <reaction evidence="3">
        <text>7,8-dihydroneopterin = 6-hydroxymethyl-7,8-dihydropterin + glycolaldehyde</text>
        <dbReference type="Rhea" id="RHEA:10540"/>
        <dbReference type="ChEBI" id="CHEBI:17001"/>
        <dbReference type="ChEBI" id="CHEBI:17071"/>
        <dbReference type="ChEBI" id="CHEBI:44841"/>
        <dbReference type="EC" id="4.1.2.25"/>
    </reaction>
</comment>
<comment type="similarity">
    <text evidence="19 21">In the central section; belongs to the HPPK family.</text>
</comment>
<gene>
    <name evidence="24" type="ORF">GNLVRS02_ARAD1D02464g</name>
</gene>
<keyword evidence="10 21" id="KW-0808">Transferase</keyword>
<dbReference type="InterPro" id="IPR000489">
    <property type="entry name" value="Pterin-binding_dom"/>
</dbReference>
<dbReference type="PROSITE" id="PS00792">
    <property type="entry name" value="DHPS_1"/>
    <property type="match status" value="1"/>
</dbReference>
<evidence type="ECO:0000256" key="14">
    <source>
        <dbReference type="ARBA" id="ARBA00022840"/>
    </source>
</evidence>
<dbReference type="FunFam" id="3.20.20.20:FF:000006">
    <property type="entry name" value="Dihydropteroate synthase"/>
    <property type="match status" value="1"/>
</dbReference>
<dbReference type="InterPro" id="IPR006390">
    <property type="entry name" value="DHP_synth_dom"/>
</dbReference>
<name>A0A060T7D9_BLAAD</name>
<comment type="pathway">
    <text evidence="5">Cofactor biosynthesis; tetrahydrofolate biosynthesis; 7,8-dihydrofolate from 2-amino-4-hydroxy-6-hydroxymethyl-7,8-dihydropteridine diphosphate and 4-aminobenzoate: step 1/2.</text>
</comment>
<dbReference type="GO" id="GO:0046872">
    <property type="term" value="F:metal ion binding"/>
    <property type="evidence" value="ECO:0007669"/>
    <property type="project" value="UniProtKB-UniRule"/>
</dbReference>
<proteinExistence type="inferred from homology"/>
<dbReference type="PIRSF" id="PIRSF000741">
    <property type="entry name" value="Folic_acid_synth"/>
    <property type="match status" value="1"/>
</dbReference>
<comment type="similarity">
    <text evidence="9 21">In the C-terminal section; belongs to the DHPS family.</text>
</comment>
<evidence type="ECO:0000256" key="20">
    <source>
        <dbReference type="ARBA" id="ARBA00067568"/>
    </source>
</evidence>
<evidence type="ECO:0000256" key="15">
    <source>
        <dbReference type="ARBA" id="ARBA00022842"/>
    </source>
</evidence>
<dbReference type="InterPro" id="IPR006157">
    <property type="entry name" value="FolB_dom"/>
</dbReference>
<dbReference type="Gene3D" id="3.20.20.20">
    <property type="entry name" value="Dihydropteroate synthase-like"/>
    <property type="match status" value="1"/>
</dbReference>
<dbReference type="InterPro" id="IPR016261">
    <property type="entry name" value="Folic_acid_synth"/>
</dbReference>
<dbReference type="InterPro" id="IPR045031">
    <property type="entry name" value="DHP_synth-like"/>
</dbReference>
<organism evidence="24">
    <name type="scientific">Blastobotrys adeninivorans</name>
    <name type="common">Yeast</name>
    <name type="synonym">Arxula adeninivorans</name>
    <dbReference type="NCBI Taxonomy" id="409370"/>
    <lineage>
        <taxon>Eukaryota</taxon>
        <taxon>Fungi</taxon>
        <taxon>Dikarya</taxon>
        <taxon>Ascomycota</taxon>
        <taxon>Saccharomycotina</taxon>
        <taxon>Dipodascomycetes</taxon>
        <taxon>Dipodascales</taxon>
        <taxon>Trichomonascaceae</taxon>
        <taxon>Blastobotrys</taxon>
    </lineage>
</organism>
<dbReference type="PANTHER" id="PTHR20941">
    <property type="entry name" value="FOLATE SYNTHESIS PROTEINS"/>
    <property type="match status" value="1"/>
</dbReference>
<dbReference type="InterPro" id="IPR043133">
    <property type="entry name" value="GTP-CH-I_C/QueF"/>
</dbReference>
<evidence type="ECO:0000256" key="11">
    <source>
        <dbReference type="ARBA" id="ARBA00022723"/>
    </source>
</evidence>
<dbReference type="Gene3D" id="3.30.70.560">
    <property type="entry name" value="7,8-Dihydro-6-hydroxymethylpterin-pyrophosphokinase HPPK"/>
    <property type="match status" value="1"/>
</dbReference>
<dbReference type="PROSITE" id="PS00794">
    <property type="entry name" value="HPPK"/>
    <property type="match status" value="1"/>
</dbReference>
<dbReference type="Gene3D" id="3.30.1130.10">
    <property type="match status" value="2"/>
</dbReference>
<dbReference type="SMART" id="SM00905">
    <property type="entry name" value="FolB"/>
    <property type="match status" value="2"/>
</dbReference>
<keyword evidence="15 21" id="KW-0460">Magnesium</keyword>
<evidence type="ECO:0000256" key="4">
    <source>
        <dbReference type="ARBA" id="ARBA00001946"/>
    </source>
</evidence>
<evidence type="ECO:0000256" key="19">
    <source>
        <dbReference type="ARBA" id="ARBA00061548"/>
    </source>
</evidence>
<sequence>MDLHSFTGKDNRTAVDPEDDTNIRRPKTGLGKDLVFVRELFVKALTGVDAWHRPQPQPVSISVWLQTSVARAGSTDHLVYSLNYDVISRRITRLVEMGKFKTLEDIAEKVAAEVLRDSAPGQWGKIHVKKPRALLRAEAAEIIIARRKLADGSIVAVEGTTDVVRIQKLQLVTIIGVNTIERLHRQNVIIDLTLYKPRINPDSGMYNRQYDFREVVYAVSEHVEDSSYKTVEAFVTSVAEVVCNHGVEKVTVRAEKPSAITFADAAGVEITRTKDYFEGEPVSIQGVESRVSTKPPSPTLAAAGASSSHLPLFPQSSDPSLSKSGPFTAYIAFGSNVGDTVGNVKGAIDELNKRDIRVVATSSLYQSEPMYVKEQDKFLNGVFQVETKLLPLQLLDALKDIEYNAMGRVKKFDNGPRSIDLDIILYDDVVMNDERLNIPHISMLSRSFVLKPLTDLVSSSETHPLTAESYHSHLEQIPRQSDDQTSSVLKTLIPLTANRKLVLDPAYGTESTKVMAIVNVTPDSFSDGGKVTVDNVVDQVKDYVFNQGANILDIGGASTRPNSVAPSTQEELDRVVPAIKAIRGVPKLDHIPISIDTYRSEVARAAIEAGADIINDISAGQMDPKMFSVARELEVPIILNHTRGTPETMNKLAFYKIEDANNHRGIADDSDEAIIEVVGAELEKRLEEALETGLRRWQIILDPGFGFAKHMKHDLAIIRNFNSLRSREAFAGLPWLVGTSRKRFIGHVTGKEDPKDRACGTGATVTALISQGADIVRVHDVDHCSQVAKMSDAIYRNLN</sequence>
<dbReference type="SUPFAM" id="SSF55083">
    <property type="entry name" value="6-hydroxymethyl-7,8-dihydropterin pyrophosphokinase, HPPK"/>
    <property type="match status" value="1"/>
</dbReference>
<comment type="pathway">
    <text evidence="7">Cofactor biosynthesis; tetrahydrofolate biosynthesis; 2-amino-4-hydroxy-6-hydroxymethyl-7,8-dihydropteridine diphosphate from 7,8-dihydroneopterin triphosphate: step 4/4.</text>
</comment>
<comment type="catalytic activity">
    <reaction evidence="2">
        <text>6-hydroxymethyl-7,8-dihydropterin + ATP = (7,8-dihydropterin-6-yl)methyl diphosphate + AMP + H(+)</text>
        <dbReference type="Rhea" id="RHEA:11412"/>
        <dbReference type="ChEBI" id="CHEBI:15378"/>
        <dbReference type="ChEBI" id="CHEBI:30616"/>
        <dbReference type="ChEBI" id="CHEBI:44841"/>
        <dbReference type="ChEBI" id="CHEBI:72950"/>
        <dbReference type="ChEBI" id="CHEBI:456215"/>
        <dbReference type="EC" id="2.7.6.3"/>
    </reaction>
</comment>
<comment type="similarity">
    <text evidence="8 21">In the N-terminal section; belongs to the DHNA family.</text>
</comment>
<keyword evidence="12 21" id="KW-0547">Nucleotide-binding</keyword>
<evidence type="ECO:0000256" key="8">
    <source>
        <dbReference type="ARBA" id="ARBA00009640"/>
    </source>
</evidence>
<comment type="catalytic activity">
    <reaction evidence="1">
        <text>(7,8-dihydropterin-6-yl)methyl diphosphate + 4-aminobenzoate = 7,8-dihydropteroate + diphosphate</text>
        <dbReference type="Rhea" id="RHEA:19949"/>
        <dbReference type="ChEBI" id="CHEBI:17836"/>
        <dbReference type="ChEBI" id="CHEBI:17839"/>
        <dbReference type="ChEBI" id="CHEBI:33019"/>
        <dbReference type="ChEBI" id="CHEBI:72950"/>
        <dbReference type="EC" id="2.5.1.15"/>
    </reaction>
</comment>
<evidence type="ECO:0000256" key="9">
    <source>
        <dbReference type="ARBA" id="ARBA00009951"/>
    </source>
</evidence>
<dbReference type="CDD" id="cd00739">
    <property type="entry name" value="DHPS"/>
    <property type="match status" value="1"/>
</dbReference>
<keyword evidence="21" id="KW-0456">Lyase</keyword>
<dbReference type="PhylomeDB" id="A0A060T7D9"/>
<feature type="compositionally biased region" description="Basic and acidic residues" evidence="22">
    <location>
        <begin position="1"/>
        <end position="15"/>
    </location>
</feature>
<dbReference type="CDD" id="cd00483">
    <property type="entry name" value="HPPK"/>
    <property type="match status" value="1"/>
</dbReference>
<dbReference type="GO" id="GO:0005524">
    <property type="term" value="F:ATP binding"/>
    <property type="evidence" value="ECO:0007669"/>
    <property type="project" value="UniProtKB-UniRule"/>
</dbReference>
<dbReference type="GO" id="GO:0004156">
    <property type="term" value="F:dihydropteroate synthase activity"/>
    <property type="evidence" value="ECO:0007669"/>
    <property type="project" value="UniProtKB-UniRule"/>
</dbReference>
<evidence type="ECO:0000256" key="17">
    <source>
        <dbReference type="ARBA" id="ARBA00023268"/>
    </source>
</evidence>
<accession>A0A060T7D9</accession>
<dbReference type="Pfam" id="PF01288">
    <property type="entry name" value="HPPK"/>
    <property type="match status" value="1"/>
</dbReference>
<dbReference type="InterPro" id="IPR011005">
    <property type="entry name" value="Dihydropteroate_synth-like_sf"/>
</dbReference>
<reference evidence="24" key="2">
    <citation type="submission" date="2014-06" db="EMBL/GenBank/DDBJ databases">
        <title>The complete genome of Blastobotrys (Arxula) adeninivorans LS3 - a yeast of biotechnological interest.</title>
        <authorList>
            <person name="Kunze G."/>
            <person name="Gaillardin C."/>
            <person name="Czernicka M."/>
            <person name="Durrens P."/>
            <person name="Martin T."/>
            <person name="Boer E."/>
            <person name="Gabaldon T."/>
            <person name="Cruz J."/>
            <person name="Talla E."/>
            <person name="Marck C."/>
            <person name="Goffeau A."/>
            <person name="Barbe V."/>
            <person name="Baret P."/>
            <person name="Baronian K."/>
            <person name="Beier S."/>
            <person name="Bleykasten C."/>
            <person name="Bode R."/>
            <person name="Casaregola S."/>
            <person name="Despons L."/>
            <person name="Fairhead C."/>
            <person name="Giersberg M."/>
            <person name="Gierski P."/>
            <person name="Hahnel U."/>
            <person name="Hartmann A."/>
            <person name="Jankowska D."/>
            <person name="Jubin C."/>
            <person name="Jung P."/>
            <person name="Lafontaine I."/>
            <person name="Leh-Louis V."/>
            <person name="Lemaire M."/>
            <person name="Marcet-Houben M."/>
            <person name="Mascher M."/>
            <person name="Morel G."/>
            <person name="Richard G.-F."/>
            <person name="Riechen J."/>
            <person name="Sacerdot C."/>
            <person name="Sarkar A."/>
            <person name="Savel G."/>
            <person name="Schacherer J."/>
            <person name="Sherman D."/>
            <person name="Straub M.-L."/>
            <person name="Stein N."/>
            <person name="Thierry A."/>
            <person name="Trautwein-Schult A."/>
            <person name="Westhof E."/>
            <person name="Worch S."/>
            <person name="Dujon B."/>
            <person name="Souciet J.-L."/>
            <person name="Wincker P."/>
            <person name="Scholz U."/>
            <person name="Neuveglise N."/>
        </authorList>
    </citation>
    <scope>NUCLEOTIDE SEQUENCE</scope>
    <source>
        <strain evidence="24">LS3</strain>
    </source>
</reference>
<feature type="region of interest" description="Disordered" evidence="22">
    <location>
        <begin position="1"/>
        <end position="26"/>
    </location>
</feature>
<evidence type="ECO:0000256" key="12">
    <source>
        <dbReference type="ARBA" id="ARBA00022741"/>
    </source>
</evidence>
<dbReference type="SUPFAM" id="SSF51717">
    <property type="entry name" value="Dihydropteroate synthetase-like"/>
    <property type="match status" value="1"/>
</dbReference>
<evidence type="ECO:0000313" key="24">
    <source>
        <dbReference type="EMBL" id="CDP37045.1"/>
    </source>
</evidence>
<keyword evidence="17" id="KW-0511">Multifunctional enzyme</keyword>
<reference evidence="24" key="1">
    <citation type="submission" date="2014-02" db="EMBL/GenBank/DDBJ databases">
        <authorList>
            <person name="Genoscope - CEA"/>
        </authorList>
    </citation>
    <scope>NUCLEOTIDE SEQUENCE</scope>
    <source>
        <strain evidence="24">LS3</strain>
    </source>
</reference>
<evidence type="ECO:0000256" key="5">
    <source>
        <dbReference type="ARBA" id="ARBA00004763"/>
    </source>
</evidence>
<dbReference type="InterPro" id="IPR035907">
    <property type="entry name" value="Hppk_sf"/>
</dbReference>
<dbReference type="GO" id="GO:0003848">
    <property type="term" value="F:2-amino-4-hydroxy-6-hydroxymethyldihydropteridine diphosphokinase activity"/>
    <property type="evidence" value="ECO:0007669"/>
    <property type="project" value="UniProtKB-UniRule"/>
</dbReference>
<dbReference type="GO" id="GO:0004150">
    <property type="term" value="F:dihydroneopterin aldolase activity"/>
    <property type="evidence" value="ECO:0007669"/>
    <property type="project" value="UniProtKB-UniRule"/>
</dbReference>
<dbReference type="InterPro" id="IPR000550">
    <property type="entry name" value="Hppk"/>
</dbReference>